<sequence length="368" mass="40491">MPAPGSAVLGGNEHRSASAIVGGTVTGHHLLHIDGYSCTKDKLPTGRSIQSRPFSAAGHRWCIHYFPNGQSSKDADFISVFLHLDESPGGPVMARARFDLLDRAGKPVPLNNSTWLKEFSFSPDGTGYGFPDLVRREFLEKSEHLFNDCFTISCGIIISDELRTEDRIAASPLVSLAVPPSDLDQHLNNLLVGKEGADVTFQVAGEAFSAHRFLLAARSRVFKAELCGAMKESTATGGCIIQIDDMLPQVFKALLHFIYTDSLPQMEEQEESVMAQHLLEAADRYDMQRLKLICEDKLCRHLDVSSAATTLVLAEQHNCRGLKDACIEFLLSHHVLEEVMATDGFEHLTKSCPALVKEIISKLASRCR</sequence>
<dbReference type="InterPro" id="IPR008974">
    <property type="entry name" value="TRAF-like"/>
</dbReference>
<dbReference type="InterPro" id="IPR056423">
    <property type="entry name" value="BACK_BPM_SPOP"/>
</dbReference>
<dbReference type="Gene3D" id="2.60.210.10">
    <property type="entry name" value="Apoptosis, Tumor Necrosis Factor Receptor Associated Protein 2, Chain A"/>
    <property type="match status" value="1"/>
</dbReference>
<keyword evidence="6" id="KW-1185">Reference proteome</keyword>
<name>A0A4U6SXE2_SETVI</name>
<dbReference type="InterPro" id="IPR011333">
    <property type="entry name" value="SKP1/BTB/POZ_sf"/>
</dbReference>
<protein>
    <recommendedName>
        <fullName evidence="7">BTB domain-containing protein</fullName>
    </recommendedName>
</protein>
<dbReference type="PANTHER" id="PTHR26379:SF422">
    <property type="entry name" value="BTB DOMAIN-CONTAINING PROTEIN"/>
    <property type="match status" value="1"/>
</dbReference>
<evidence type="ECO:0008006" key="7">
    <source>
        <dbReference type="Google" id="ProtNLM"/>
    </source>
</evidence>
<comment type="similarity">
    <text evidence="2">Belongs to the Tdpoz family.</text>
</comment>
<dbReference type="Pfam" id="PF22486">
    <property type="entry name" value="MATH_2"/>
    <property type="match status" value="1"/>
</dbReference>
<feature type="domain" description="MATH" evidence="4">
    <location>
        <begin position="26"/>
        <end position="156"/>
    </location>
</feature>
<proteinExistence type="inferred from homology"/>
<dbReference type="SMART" id="SM00225">
    <property type="entry name" value="BTB"/>
    <property type="match status" value="1"/>
</dbReference>
<organism evidence="5 6">
    <name type="scientific">Setaria viridis</name>
    <name type="common">Green bristlegrass</name>
    <name type="synonym">Setaria italica subsp. viridis</name>
    <dbReference type="NCBI Taxonomy" id="4556"/>
    <lineage>
        <taxon>Eukaryota</taxon>
        <taxon>Viridiplantae</taxon>
        <taxon>Streptophyta</taxon>
        <taxon>Embryophyta</taxon>
        <taxon>Tracheophyta</taxon>
        <taxon>Spermatophyta</taxon>
        <taxon>Magnoliopsida</taxon>
        <taxon>Liliopsida</taxon>
        <taxon>Poales</taxon>
        <taxon>Poaceae</taxon>
        <taxon>PACMAD clade</taxon>
        <taxon>Panicoideae</taxon>
        <taxon>Panicodae</taxon>
        <taxon>Paniceae</taxon>
        <taxon>Cenchrinae</taxon>
        <taxon>Setaria</taxon>
    </lineage>
</organism>
<dbReference type="Pfam" id="PF24570">
    <property type="entry name" value="BACK_BPM_SPOP"/>
    <property type="match status" value="1"/>
</dbReference>
<dbReference type="InterPro" id="IPR000210">
    <property type="entry name" value="BTB/POZ_dom"/>
</dbReference>
<feature type="domain" description="BTB" evidence="3">
    <location>
        <begin position="197"/>
        <end position="267"/>
    </location>
</feature>
<dbReference type="PROSITE" id="PS50144">
    <property type="entry name" value="MATH"/>
    <property type="match status" value="1"/>
</dbReference>
<dbReference type="SUPFAM" id="SSF49599">
    <property type="entry name" value="TRAF domain-like"/>
    <property type="match status" value="1"/>
</dbReference>
<dbReference type="EMBL" id="CM016560">
    <property type="protein sequence ID" value="TKV93747.1"/>
    <property type="molecule type" value="Genomic_DNA"/>
</dbReference>
<dbReference type="CDD" id="cd00121">
    <property type="entry name" value="MATH"/>
    <property type="match status" value="1"/>
</dbReference>
<dbReference type="Proteomes" id="UP000298652">
    <property type="component" value="Chromosome 9"/>
</dbReference>
<dbReference type="GO" id="GO:0016567">
    <property type="term" value="P:protein ubiquitination"/>
    <property type="evidence" value="ECO:0007669"/>
    <property type="project" value="InterPro"/>
</dbReference>
<evidence type="ECO:0000259" key="3">
    <source>
        <dbReference type="PROSITE" id="PS50097"/>
    </source>
</evidence>
<evidence type="ECO:0000256" key="2">
    <source>
        <dbReference type="ARBA" id="ARBA00010846"/>
    </source>
</evidence>
<dbReference type="CDD" id="cd18280">
    <property type="entry name" value="BTB_POZ_BPM_plant"/>
    <property type="match status" value="1"/>
</dbReference>
<evidence type="ECO:0000259" key="4">
    <source>
        <dbReference type="PROSITE" id="PS50144"/>
    </source>
</evidence>
<dbReference type="Pfam" id="PF00651">
    <property type="entry name" value="BTB"/>
    <property type="match status" value="1"/>
</dbReference>
<dbReference type="Gene3D" id="1.25.40.420">
    <property type="match status" value="1"/>
</dbReference>
<reference evidence="5" key="1">
    <citation type="submission" date="2019-03" db="EMBL/GenBank/DDBJ databases">
        <title>WGS assembly of Setaria viridis.</title>
        <authorList>
            <person name="Huang P."/>
            <person name="Jenkins J."/>
            <person name="Grimwood J."/>
            <person name="Barry K."/>
            <person name="Healey A."/>
            <person name="Mamidi S."/>
            <person name="Sreedasyam A."/>
            <person name="Shu S."/>
            <person name="Feldman M."/>
            <person name="Wu J."/>
            <person name="Yu Y."/>
            <person name="Chen C."/>
            <person name="Johnson J."/>
            <person name="Rokhsar D."/>
            <person name="Baxter I."/>
            <person name="Schmutz J."/>
            <person name="Brutnell T."/>
            <person name="Kellogg E."/>
        </authorList>
    </citation>
    <scope>NUCLEOTIDE SEQUENCE [LARGE SCALE GENOMIC DNA]</scope>
</reference>
<dbReference type="OMA" id="DSECADF"/>
<comment type="pathway">
    <text evidence="1">Protein modification; protein ubiquitination.</text>
</comment>
<dbReference type="InterPro" id="IPR002083">
    <property type="entry name" value="MATH/TRAF_dom"/>
</dbReference>
<dbReference type="PANTHER" id="PTHR26379">
    <property type="entry name" value="BTB/POZ AND MATH DOMAIN-CONTAINING PROTEIN 1"/>
    <property type="match status" value="1"/>
</dbReference>
<dbReference type="Gramene" id="TKV93747">
    <property type="protein sequence ID" value="TKV93747"/>
    <property type="gene ID" value="SEVIR_9G246200v2"/>
</dbReference>
<evidence type="ECO:0000313" key="6">
    <source>
        <dbReference type="Proteomes" id="UP000298652"/>
    </source>
</evidence>
<gene>
    <name evidence="5" type="ORF">SEVIR_9G246200v2</name>
</gene>
<dbReference type="SUPFAM" id="SSF54695">
    <property type="entry name" value="POZ domain"/>
    <property type="match status" value="1"/>
</dbReference>
<dbReference type="Gene3D" id="3.30.710.10">
    <property type="entry name" value="Potassium Channel Kv1.1, Chain A"/>
    <property type="match status" value="1"/>
</dbReference>
<dbReference type="InterPro" id="IPR045005">
    <property type="entry name" value="BPM1-6"/>
</dbReference>
<dbReference type="AlphaFoldDB" id="A0A4U6SXE2"/>
<accession>A0A4U6SXE2</accession>
<evidence type="ECO:0000313" key="5">
    <source>
        <dbReference type="EMBL" id="TKV93747.1"/>
    </source>
</evidence>
<dbReference type="PROSITE" id="PS50097">
    <property type="entry name" value="BTB"/>
    <property type="match status" value="1"/>
</dbReference>
<evidence type="ECO:0000256" key="1">
    <source>
        <dbReference type="ARBA" id="ARBA00004906"/>
    </source>
</evidence>